<reference evidence="3" key="1">
    <citation type="submission" date="2017-01" db="EMBL/GenBank/DDBJ databases">
        <title>Comparative genomics of anhydrobiosis in the tardigrade Hypsibius dujardini.</title>
        <authorList>
            <person name="Yoshida Y."/>
            <person name="Koutsovoulos G."/>
            <person name="Laetsch D."/>
            <person name="Stevens L."/>
            <person name="Kumar S."/>
            <person name="Horikawa D."/>
            <person name="Ishino K."/>
            <person name="Komine S."/>
            <person name="Tomita M."/>
            <person name="Blaxter M."/>
            <person name="Arakawa K."/>
        </authorList>
    </citation>
    <scope>NUCLEOTIDE SEQUENCE [LARGE SCALE GENOMIC DNA]</scope>
    <source>
        <strain evidence="3">Z151</strain>
    </source>
</reference>
<evidence type="ECO:0000256" key="1">
    <source>
        <dbReference type="SAM" id="Phobius"/>
    </source>
</evidence>
<keyword evidence="1" id="KW-1133">Transmembrane helix</keyword>
<evidence type="ECO:0000313" key="3">
    <source>
        <dbReference type="Proteomes" id="UP000192578"/>
    </source>
</evidence>
<sequence>MIFWRDDPFFSCQTIQRSFESFRWSWDSSETNLLLLSPAASPAQRACFLAAIFLLGSSVFSFLASGVAAIGLQSV</sequence>
<keyword evidence="3" id="KW-1185">Reference proteome</keyword>
<accession>A0A1W0XBC2</accession>
<feature type="transmembrane region" description="Helical" evidence="1">
    <location>
        <begin position="46"/>
        <end position="72"/>
    </location>
</feature>
<organism evidence="2 3">
    <name type="scientific">Hypsibius exemplaris</name>
    <name type="common">Freshwater tardigrade</name>
    <dbReference type="NCBI Taxonomy" id="2072580"/>
    <lineage>
        <taxon>Eukaryota</taxon>
        <taxon>Metazoa</taxon>
        <taxon>Ecdysozoa</taxon>
        <taxon>Tardigrada</taxon>
        <taxon>Eutardigrada</taxon>
        <taxon>Parachela</taxon>
        <taxon>Hypsibioidea</taxon>
        <taxon>Hypsibiidae</taxon>
        <taxon>Hypsibius</taxon>
    </lineage>
</organism>
<keyword evidence="1" id="KW-0472">Membrane</keyword>
<dbReference type="Proteomes" id="UP000192578">
    <property type="component" value="Unassembled WGS sequence"/>
</dbReference>
<dbReference type="EMBL" id="MTYJ01000006">
    <property type="protein sequence ID" value="OQV24698.1"/>
    <property type="molecule type" value="Genomic_DNA"/>
</dbReference>
<name>A0A1W0XBC2_HYPEX</name>
<evidence type="ECO:0000313" key="2">
    <source>
        <dbReference type="EMBL" id="OQV24698.1"/>
    </source>
</evidence>
<comment type="caution">
    <text evidence="2">The sequence shown here is derived from an EMBL/GenBank/DDBJ whole genome shotgun (WGS) entry which is preliminary data.</text>
</comment>
<dbReference type="AlphaFoldDB" id="A0A1W0XBC2"/>
<keyword evidence="1" id="KW-0812">Transmembrane</keyword>
<proteinExistence type="predicted"/>
<protein>
    <submittedName>
        <fullName evidence="2">Uncharacterized protein</fullName>
    </submittedName>
</protein>
<gene>
    <name evidence="2" type="ORF">BV898_01756</name>
</gene>